<proteinExistence type="predicted"/>
<dbReference type="Gene3D" id="1.10.10.10">
    <property type="entry name" value="Winged helix-like DNA-binding domain superfamily/Winged helix DNA-binding domain"/>
    <property type="match status" value="1"/>
</dbReference>
<evidence type="ECO:0000313" key="6">
    <source>
        <dbReference type="Proteomes" id="UP000622890"/>
    </source>
</evidence>
<dbReference type="InterPro" id="IPR036388">
    <property type="entry name" value="WH-like_DNA-bd_sf"/>
</dbReference>
<name>A0A934SYP1_9BURK</name>
<dbReference type="InterPro" id="IPR036390">
    <property type="entry name" value="WH_DNA-bd_sf"/>
</dbReference>
<evidence type="ECO:0000256" key="3">
    <source>
        <dbReference type="ARBA" id="ARBA00023163"/>
    </source>
</evidence>
<evidence type="ECO:0000256" key="2">
    <source>
        <dbReference type="ARBA" id="ARBA00023125"/>
    </source>
</evidence>
<dbReference type="PANTHER" id="PTHR42756:SF1">
    <property type="entry name" value="TRANSCRIPTIONAL REPRESSOR OF EMRAB OPERON"/>
    <property type="match status" value="1"/>
</dbReference>
<protein>
    <submittedName>
        <fullName evidence="5">MarR family transcriptional regulator</fullName>
    </submittedName>
</protein>
<comment type="caution">
    <text evidence="5">The sequence shown here is derived from an EMBL/GenBank/DDBJ whole genome shotgun (WGS) entry which is preliminary data.</text>
</comment>
<dbReference type="Pfam" id="PF12802">
    <property type="entry name" value="MarR_2"/>
    <property type="match status" value="1"/>
</dbReference>
<keyword evidence="1" id="KW-0805">Transcription regulation</keyword>
<dbReference type="GO" id="GO:0003677">
    <property type="term" value="F:DNA binding"/>
    <property type="evidence" value="ECO:0007669"/>
    <property type="project" value="UniProtKB-KW"/>
</dbReference>
<dbReference type="SMART" id="SM00347">
    <property type="entry name" value="HTH_MARR"/>
    <property type="match status" value="1"/>
</dbReference>
<dbReference type="EMBL" id="JAEPBG010000014">
    <property type="protein sequence ID" value="MBK4737735.1"/>
    <property type="molecule type" value="Genomic_DNA"/>
</dbReference>
<dbReference type="Proteomes" id="UP000622890">
    <property type="component" value="Unassembled WGS sequence"/>
</dbReference>
<keyword evidence="3" id="KW-0804">Transcription</keyword>
<reference evidence="5" key="1">
    <citation type="submission" date="2021-01" db="EMBL/GenBank/DDBJ databases">
        <title>Genome sequence of strain Noviherbaspirillum sp. DKR-6.</title>
        <authorList>
            <person name="Chaudhary D.K."/>
        </authorList>
    </citation>
    <scope>NUCLEOTIDE SEQUENCE</scope>
    <source>
        <strain evidence="5">DKR-6</strain>
    </source>
</reference>
<dbReference type="PANTHER" id="PTHR42756">
    <property type="entry name" value="TRANSCRIPTIONAL REGULATOR, MARR"/>
    <property type="match status" value="1"/>
</dbReference>
<evidence type="ECO:0000256" key="1">
    <source>
        <dbReference type="ARBA" id="ARBA00023015"/>
    </source>
</evidence>
<evidence type="ECO:0000259" key="4">
    <source>
        <dbReference type="PROSITE" id="PS50995"/>
    </source>
</evidence>
<keyword evidence="2" id="KW-0238">DNA-binding</keyword>
<dbReference type="AlphaFoldDB" id="A0A934SYP1"/>
<sequence>MPSIEERFSAVLYNASRAWKQTLDRRLKDLGIGQAGWLAITVAARADGPMSQTELARRLGVEDPTVVATVDRLVKAGYVARQPCAHDRRIKLVVLTEAGKALYEKVKTQADNVRTELLSRVDRQQLELVTAVLEAVLEQAESAD</sequence>
<organism evidence="5 6">
    <name type="scientific">Noviherbaspirillum pedocola</name>
    <dbReference type="NCBI Taxonomy" id="2801341"/>
    <lineage>
        <taxon>Bacteria</taxon>
        <taxon>Pseudomonadati</taxon>
        <taxon>Pseudomonadota</taxon>
        <taxon>Betaproteobacteria</taxon>
        <taxon>Burkholderiales</taxon>
        <taxon>Oxalobacteraceae</taxon>
        <taxon>Noviherbaspirillum</taxon>
    </lineage>
</organism>
<dbReference type="PRINTS" id="PR00598">
    <property type="entry name" value="HTHMARR"/>
</dbReference>
<accession>A0A934SYP1</accession>
<dbReference type="PROSITE" id="PS50995">
    <property type="entry name" value="HTH_MARR_2"/>
    <property type="match status" value="1"/>
</dbReference>
<dbReference type="SUPFAM" id="SSF46785">
    <property type="entry name" value="Winged helix' DNA-binding domain"/>
    <property type="match status" value="1"/>
</dbReference>
<evidence type="ECO:0000313" key="5">
    <source>
        <dbReference type="EMBL" id="MBK4737735.1"/>
    </source>
</evidence>
<dbReference type="GO" id="GO:0003700">
    <property type="term" value="F:DNA-binding transcription factor activity"/>
    <property type="evidence" value="ECO:0007669"/>
    <property type="project" value="InterPro"/>
</dbReference>
<dbReference type="RefSeq" id="WP_200596281.1">
    <property type="nucleotide sequence ID" value="NZ_JAEPBG010000014.1"/>
</dbReference>
<gene>
    <name evidence="5" type="ORF">JJB74_24205</name>
</gene>
<dbReference type="InterPro" id="IPR000835">
    <property type="entry name" value="HTH_MarR-typ"/>
</dbReference>
<feature type="domain" description="HTH marR-type" evidence="4">
    <location>
        <begin position="5"/>
        <end position="138"/>
    </location>
</feature>
<keyword evidence="6" id="KW-1185">Reference proteome</keyword>